<feature type="transmembrane region" description="Helical" evidence="1">
    <location>
        <begin position="321"/>
        <end position="338"/>
    </location>
</feature>
<feature type="transmembrane region" description="Helical" evidence="1">
    <location>
        <begin position="170"/>
        <end position="189"/>
    </location>
</feature>
<organism evidence="2 3">
    <name type="scientific">Sphingobacterium corticis</name>
    <dbReference type="NCBI Taxonomy" id="1812823"/>
    <lineage>
        <taxon>Bacteria</taxon>
        <taxon>Pseudomonadati</taxon>
        <taxon>Bacteroidota</taxon>
        <taxon>Sphingobacteriia</taxon>
        <taxon>Sphingobacteriales</taxon>
        <taxon>Sphingobacteriaceae</taxon>
        <taxon>Sphingobacterium</taxon>
    </lineage>
</organism>
<keyword evidence="1" id="KW-0472">Membrane</keyword>
<sequence length="348" mass="40719">MKKLDVTKHDHETLSEAIDFWESKGYLDSGKSSELRESLDIKSFDWGRLARYAFWVALGCLVFAVFSLFLDDAFVQFVQSLSDAPDIIYFGFFAALAVIFYALGFRYKLRNPKKILSIETMMLVGVFATAAAIGFLGKILGKDTSHYSLFFLLSVVIYGFLAVRFKSQLIWIFMLISLGVWFGTETAHHSNWGFRFWGMNYPLRFTLFGLIITLISIFIVPKIKQLTDFRKTSYVVGLLYLMISLWALSIFGNYSDWDRWVNIRQYEMFYWGLLSTAISAGLVWYGLRFKDNATREIGFVFFIVNVYTRYVEYLWDNMNRSLFFLFLAVSFFLVGRWAEKIWHKRNED</sequence>
<feature type="transmembrane region" description="Helical" evidence="1">
    <location>
        <begin position="146"/>
        <end position="163"/>
    </location>
</feature>
<protein>
    <submittedName>
        <fullName evidence="2">DUF2157 domain-containing protein</fullName>
    </submittedName>
</protein>
<name>A0ABW5NFW8_9SPHI</name>
<evidence type="ECO:0000256" key="1">
    <source>
        <dbReference type="SAM" id="Phobius"/>
    </source>
</evidence>
<feature type="transmembrane region" description="Helical" evidence="1">
    <location>
        <begin position="52"/>
        <end position="75"/>
    </location>
</feature>
<reference evidence="3" key="1">
    <citation type="journal article" date="2019" name="Int. J. Syst. Evol. Microbiol.">
        <title>The Global Catalogue of Microorganisms (GCM) 10K type strain sequencing project: providing services to taxonomists for standard genome sequencing and annotation.</title>
        <authorList>
            <consortium name="The Broad Institute Genomics Platform"/>
            <consortium name="The Broad Institute Genome Sequencing Center for Infectious Disease"/>
            <person name="Wu L."/>
            <person name="Ma J."/>
        </authorList>
    </citation>
    <scope>NUCLEOTIDE SEQUENCE [LARGE SCALE GENOMIC DNA]</scope>
    <source>
        <strain evidence="3">KCTC 42248</strain>
    </source>
</reference>
<gene>
    <name evidence="2" type="ORF">ACFSQ3_02010</name>
</gene>
<comment type="caution">
    <text evidence="2">The sequence shown here is derived from an EMBL/GenBank/DDBJ whole genome shotgun (WGS) entry which is preliminary data.</text>
</comment>
<feature type="transmembrane region" description="Helical" evidence="1">
    <location>
        <begin position="232"/>
        <end position="252"/>
    </location>
</feature>
<feature type="transmembrane region" description="Helical" evidence="1">
    <location>
        <begin position="297"/>
        <end position="315"/>
    </location>
</feature>
<feature type="transmembrane region" description="Helical" evidence="1">
    <location>
        <begin position="121"/>
        <end position="140"/>
    </location>
</feature>
<dbReference type="RefSeq" id="WP_380867039.1">
    <property type="nucleotide sequence ID" value="NZ_JBHUMA010000004.1"/>
</dbReference>
<dbReference type="EMBL" id="JBHUMA010000004">
    <property type="protein sequence ID" value="MFD2597710.1"/>
    <property type="molecule type" value="Genomic_DNA"/>
</dbReference>
<keyword evidence="1" id="KW-1133">Transmembrane helix</keyword>
<evidence type="ECO:0000313" key="3">
    <source>
        <dbReference type="Proteomes" id="UP001597393"/>
    </source>
</evidence>
<keyword evidence="3" id="KW-1185">Reference proteome</keyword>
<feature type="transmembrane region" description="Helical" evidence="1">
    <location>
        <begin position="268"/>
        <end position="285"/>
    </location>
</feature>
<feature type="transmembrane region" description="Helical" evidence="1">
    <location>
        <begin position="87"/>
        <end position="109"/>
    </location>
</feature>
<keyword evidence="1" id="KW-0812">Transmembrane</keyword>
<evidence type="ECO:0000313" key="2">
    <source>
        <dbReference type="EMBL" id="MFD2597710.1"/>
    </source>
</evidence>
<accession>A0ABW5NFW8</accession>
<proteinExistence type="predicted"/>
<dbReference type="Proteomes" id="UP001597393">
    <property type="component" value="Unassembled WGS sequence"/>
</dbReference>
<feature type="transmembrane region" description="Helical" evidence="1">
    <location>
        <begin position="201"/>
        <end position="220"/>
    </location>
</feature>